<evidence type="ECO:0000313" key="2">
    <source>
        <dbReference type="Proteomes" id="UP000198559"/>
    </source>
</evidence>
<protein>
    <submittedName>
        <fullName evidence="1">Type III effector</fullName>
    </submittedName>
</protein>
<proteinExistence type="predicted"/>
<dbReference type="EMBL" id="CVUD02000096">
    <property type="protein sequence ID" value="SEH69243.1"/>
    <property type="molecule type" value="Genomic_DNA"/>
</dbReference>
<reference evidence="2" key="1">
    <citation type="submission" date="2016-06" db="EMBL/GenBank/DDBJ databases">
        <authorList>
            <person name="Petersen J."/>
            <person name="Sayavedra L."/>
        </authorList>
    </citation>
    <scope>NUCLEOTIDE SEQUENCE [LARGE SCALE GENOMIC DNA]</scope>
    <source>
        <strain evidence="2">BazSymB</strain>
    </source>
</reference>
<dbReference type="Pfam" id="PF08888">
    <property type="entry name" value="HopJ"/>
    <property type="match status" value="1"/>
</dbReference>
<dbReference type="Gene3D" id="3.20.160.10">
    <property type="entry name" value="vpa0580 domain like"/>
    <property type="match status" value="1"/>
</dbReference>
<dbReference type="RefSeq" id="WP_202775842.1">
    <property type="nucleotide sequence ID" value="NZ_CAESAP020000168.1"/>
</dbReference>
<dbReference type="InterPro" id="IPR038604">
    <property type="entry name" value="HopJ_sf"/>
</dbReference>
<dbReference type="InterPro" id="IPR014984">
    <property type="entry name" value="HopJ"/>
</dbReference>
<dbReference type="Proteomes" id="UP000198559">
    <property type="component" value="Unassembled WGS sequence"/>
</dbReference>
<accession>A0A1H6K2H3</accession>
<name>A0A1H6K2H3_9GAMM</name>
<dbReference type="STRING" id="235205.BAZSYMB_GORF50_GLIMMER3"/>
<evidence type="ECO:0000313" key="1">
    <source>
        <dbReference type="EMBL" id="SEH69243.1"/>
    </source>
</evidence>
<gene>
    <name evidence="1" type="ORF">BAZSYMB_GORF50_GLIMMER3</name>
</gene>
<organism evidence="1 2">
    <name type="scientific">Bathymodiolus azoricus thioautotrophic gill symbiont</name>
    <dbReference type="NCBI Taxonomy" id="235205"/>
    <lineage>
        <taxon>Bacteria</taxon>
        <taxon>Pseudomonadati</taxon>
        <taxon>Pseudomonadota</taxon>
        <taxon>Gammaproteobacteria</taxon>
        <taxon>sulfur-oxidizing symbionts</taxon>
    </lineage>
</organism>
<dbReference type="AlphaFoldDB" id="A0A1H6K2H3"/>
<sequence>MTQEGYLEELRSGVQMNFGDLIEFIDENYNHTPASFINGDLQNTAIENQGSAKLFCFGAIHQLTQLEVLHCFGEHYQTVLNDPNGDSHQNIRNFIIYGWEGLKFDSPVLVKK</sequence>